<protein>
    <submittedName>
        <fullName evidence="2">Uncharacterized protein</fullName>
    </submittedName>
</protein>
<evidence type="ECO:0000313" key="3">
    <source>
        <dbReference type="Proteomes" id="UP000499080"/>
    </source>
</evidence>
<organism evidence="2 3">
    <name type="scientific">Araneus ventricosus</name>
    <name type="common">Orbweaver spider</name>
    <name type="synonym">Epeira ventricosa</name>
    <dbReference type="NCBI Taxonomy" id="182803"/>
    <lineage>
        <taxon>Eukaryota</taxon>
        <taxon>Metazoa</taxon>
        <taxon>Ecdysozoa</taxon>
        <taxon>Arthropoda</taxon>
        <taxon>Chelicerata</taxon>
        <taxon>Arachnida</taxon>
        <taxon>Araneae</taxon>
        <taxon>Araneomorphae</taxon>
        <taxon>Entelegynae</taxon>
        <taxon>Araneoidea</taxon>
        <taxon>Araneidae</taxon>
        <taxon>Araneus</taxon>
    </lineage>
</organism>
<dbReference type="Proteomes" id="UP000499080">
    <property type="component" value="Unassembled WGS sequence"/>
</dbReference>
<gene>
    <name evidence="2" type="ORF">AVEN_193435_1</name>
</gene>
<evidence type="ECO:0000256" key="1">
    <source>
        <dbReference type="SAM" id="MobiDB-lite"/>
    </source>
</evidence>
<sequence length="123" mass="14014">MKIRHVWGLLHVKSYVVAKRPPADVVRKFGEGMSAQVLPSPSGRGSNLRSRSQNSPRVASKRDVNITKLNWIYSAFKLQNLNIQHTENEVEICVKLLDLEFEEILATSTVNVEFQKLDLIEIK</sequence>
<accession>A0A4Y2G801</accession>
<keyword evidence="3" id="KW-1185">Reference proteome</keyword>
<feature type="region of interest" description="Disordered" evidence="1">
    <location>
        <begin position="35"/>
        <end position="61"/>
    </location>
</feature>
<dbReference type="AlphaFoldDB" id="A0A4Y2G801"/>
<feature type="compositionally biased region" description="Polar residues" evidence="1">
    <location>
        <begin position="37"/>
        <end position="57"/>
    </location>
</feature>
<proteinExistence type="predicted"/>
<evidence type="ECO:0000313" key="2">
    <source>
        <dbReference type="EMBL" id="GBM48738.1"/>
    </source>
</evidence>
<reference evidence="2 3" key="1">
    <citation type="journal article" date="2019" name="Sci. Rep.">
        <title>Orb-weaving spider Araneus ventricosus genome elucidates the spidroin gene catalogue.</title>
        <authorList>
            <person name="Kono N."/>
            <person name="Nakamura H."/>
            <person name="Ohtoshi R."/>
            <person name="Moran D.A.P."/>
            <person name="Shinohara A."/>
            <person name="Yoshida Y."/>
            <person name="Fujiwara M."/>
            <person name="Mori M."/>
            <person name="Tomita M."/>
            <person name="Arakawa K."/>
        </authorList>
    </citation>
    <scope>NUCLEOTIDE SEQUENCE [LARGE SCALE GENOMIC DNA]</scope>
</reference>
<dbReference type="EMBL" id="BGPR01001226">
    <property type="protein sequence ID" value="GBM48738.1"/>
    <property type="molecule type" value="Genomic_DNA"/>
</dbReference>
<name>A0A4Y2G801_ARAVE</name>
<comment type="caution">
    <text evidence="2">The sequence shown here is derived from an EMBL/GenBank/DDBJ whole genome shotgun (WGS) entry which is preliminary data.</text>
</comment>